<sequence length="169" mass="19037">MGHSNTKGNKKFLKGRYTAHVAKGERLVSAEFQLTFRGHEHLSVLVRTAQIPEMTREDVEDYGPNGIKFNQHGPIRNSGELQVQCVETIEGDILKFIKERIAAKDYVDIEMAATPESKATSVDVPTNPLTTIEMLDCKIYSDAIDMSTEDVTAAVRPPLRIVYNWIDWD</sequence>
<accession>A0A4Q1DIK8</accession>
<organism evidence="1">
    <name type="scientific">Salmonella enterica</name>
    <name type="common">Salmonella choleraesuis</name>
    <dbReference type="NCBI Taxonomy" id="28901"/>
    <lineage>
        <taxon>Bacteria</taxon>
        <taxon>Pseudomonadati</taxon>
        <taxon>Pseudomonadota</taxon>
        <taxon>Gammaproteobacteria</taxon>
        <taxon>Enterobacterales</taxon>
        <taxon>Enterobacteriaceae</taxon>
        <taxon>Salmonella</taxon>
    </lineage>
</organism>
<dbReference type="AlphaFoldDB" id="A0A4Q1DIK8"/>
<protein>
    <submittedName>
        <fullName evidence="1">Baseplate protein</fullName>
    </submittedName>
</protein>
<name>A0A4Q1DIK8_SALER</name>
<evidence type="ECO:0000313" key="1">
    <source>
        <dbReference type="EMBL" id="RXL14276.1"/>
    </source>
</evidence>
<comment type="caution">
    <text evidence="1">The sequence shown here is derived from an EMBL/GenBank/DDBJ whole genome shotgun (WGS) entry which is preliminary data.</text>
</comment>
<gene>
    <name evidence="1" type="ORF">EKD96_24745</name>
</gene>
<reference evidence="1" key="1">
    <citation type="submission" date="2019-01" db="EMBL/GenBank/DDBJ databases">
        <title>Whole genome sequencing of Salmonella enterica.</title>
        <authorList>
            <person name="Cao G."/>
        </authorList>
    </citation>
    <scope>NUCLEOTIDE SEQUENCE [LARGE SCALE GENOMIC DNA]</scope>
    <source>
        <strain evidence="1">CFSAN074594</strain>
    </source>
</reference>
<dbReference type="RefSeq" id="WP_000510130.1">
    <property type="nucleotide sequence ID" value="NZ_BCOB01000047.1"/>
</dbReference>
<dbReference type="Proteomes" id="UP000839536">
    <property type="component" value="Unassembled WGS sequence"/>
</dbReference>
<dbReference type="EMBL" id="SDIQ01000072">
    <property type="protein sequence ID" value="RXL14276.1"/>
    <property type="molecule type" value="Genomic_DNA"/>
</dbReference>
<proteinExistence type="predicted"/>